<comment type="caution">
    <text evidence="1">The sequence shown here is derived from an EMBL/GenBank/DDBJ whole genome shotgun (WGS) entry which is preliminary data.</text>
</comment>
<dbReference type="AlphaFoldDB" id="A0A6B3NIM4"/>
<organism evidence="1">
    <name type="scientific">Symploca sp. SIO1C4</name>
    <dbReference type="NCBI Taxonomy" id="2607765"/>
    <lineage>
        <taxon>Bacteria</taxon>
        <taxon>Bacillati</taxon>
        <taxon>Cyanobacteriota</taxon>
        <taxon>Cyanophyceae</taxon>
        <taxon>Coleofasciculales</taxon>
        <taxon>Coleofasciculaceae</taxon>
        <taxon>Symploca</taxon>
    </lineage>
</organism>
<sequence>MTKVEIQRIWEVFHWSFFVYIQGLIICLNRFEIDIAAGNFQQAQVELETATDLMFASGAAMELAGNFGRQDYENLIRPEMMPPNVRSENFSGLMSWDHALLIKIWKRLSPVFETLPASLHPQHARFVAAYVSLSNSHTAVCKKFGGDQKGSLRCNKSSAVSRLEKFGDNRLKLINPNHLVTDGCPFYPS</sequence>
<evidence type="ECO:0000313" key="1">
    <source>
        <dbReference type="EMBL" id="NER31590.1"/>
    </source>
</evidence>
<proteinExistence type="predicted"/>
<dbReference type="EMBL" id="JAAHFQ010000868">
    <property type="protein sequence ID" value="NER31590.1"/>
    <property type="molecule type" value="Genomic_DNA"/>
</dbReference>
<name>A0A6B3NIM4_9CYAN</name>
<protein>
    <submittedName>
        <fullName evidence="1">Siderophore biosynthesis protein</fullName>
    </submittedName>
</protein>
<reference evidence="1" key="1">
    <citation type="submission" date="2019-11" db="EMBL/GenBank/DDBJ databases">
        <title>Genomic insights into an expanded diversity of filamentous marine cyanobacteria reveals the extraordinary biosynthetic potential of Moorea and Okeania.</title>
        <authorList>
            <person name="Ferreira Leao T."/>
            <person name="Wang M."/>
            <person name="Moss N."/>
            <person name="Da Silva R."/>
            <person name="Sanders J."/>
            <person name="Nurk S."/>
            <person name="Gurevich A."/>
            <person name="Humphrey G."/>
            <person name="Reher R."/>
            <person name="Zhu Q."/>
            <person name="Belda-Ferre P."/>
            <person name="Glukhov E."/>
            <person name="Rex R."/>
            <person name="Dorrestein P.C."/>
            <person name="Knight R."/>
            <person name="Pevzner P."/>
            <person name="Gerwick W.H."/>
            <person name="Gerwick L."/>
        </authorList>
    </citation>
    <scope>NUCLEOTIDE SEQUENCE</scope>
    <source>
        <strain evidence="1">SIO1C4</strain>
    </source>
</reference>
<gene>
    <name evidence="1" type="ORF">F6J89_29230</name>
</gene>
<accession>A0A6B3NIM4</accession>